<evidence type="ECO:0000313" key="1">
    <source>
        <dbReference type="EMBL" id="MFH6769463.1"/>
    </source>
</evidence>
<evidence type="ECO:0008006" key="3">
    <source>
        <dbReference type="Google" id="ProtNLM"/>
    </source>
</evidence>
<proteinExistence type="predicted"/>
<protein>
    <recommendedName>
        <fullName evidence="3">Lipoprotein</fullName>
    </recommendedName>
</protein>
<dbReference type="RefSeq" id="WP_395438699.1">
    <property type="nucleotide sequence ID" value="NZ_JBAWKC010000004.1"/>
</dbReference>
<dbReference type="EMBL" id="JBAWKC010000004">
    <property type="protein sequence ID" value="MFH6769463.1"/>
    <property type="molecule type" value="Genomic_DNA"/>
</dbReference>
<dbReference type="Proteomes" id="UP001610104">
    <property type="component" value="Unassembled WGS sequence"/>
</dbReference>
<reference evidence="1 2" key="1">
    <citation type="submission" date="2024-02" db="EMBL/GenBank/DDBJ databases">
        <title>A Gaetbulibacter species isolated from tidal flats and genomic insights of their niches.</title>
        <authorList>
            <person name="Ye Y."/>
        </authorList>
    </citation>
    <scope>NUCLEOTIDE SEQUENCE [LARGE SCALE GENOMIC DNA]</scope>
    <source>
        <strain evidence="1 2">KEM-8</strain>
    </source>
</reference>
<accession>A0ABW7MSU9</accession>
<comment type="caution">
    <text evidence="1">The sequence shown here is derived from an EMBL/GenBank/DDBJ whole genome shotgun (WGS) entry which is preliminary data.</text>
</comment>
<organism evidence="1 2">
    <name type="scientific">Gaetbulibacter aquiaggeris</name>
    <dbReference type="NCBI Taxonomy" id="1735373"/>
    <lineage>
        <taxon>Bacteria</taxon>
        <taxon>Pseudomonadati</taxon>
        <taxon>Bacteroidota</taxon>
        <taxon>Flavobacteriia</taxon>
        <taxon>Flavobacteriales</taxon>
        <taxon>Flavobacteriaceae</taxon>
        <taxon>Gaetbulibacter</taxon>
    </lineage>
</organism>
<name>A0ABW7MSU9_9FLAO</name>
<keyword evidence="2" id="KW-1185">Reference proteome</keyword>
<gene>
    <name evidence="1" type="ORF">V8G56_11995</name>
</gene>
<evidence type="ECO:0000313" key="2">
    <source>
        <dbReference type="Proteomes" id="UP001610104"/>
    </source>
</evidence>
<sequence>MNIADFNRVIIYFVILSFTLGCGSFPRRTVPKYDLNKNNINALNGKYTIKAIYSGPTKDTTSAWNFSDSDLEIYPTFFDELNNSLFVKSIKKDTTKIYTFFLKILSTKKMEFNYFEDDSIIKQNTIKYRLKDDGYVYLKYKNFKIIGIPYVFGGFNTKRNRITLNKDTNLLFETSEFKSGGLFLLMINPYSKMKYEKIYQRIE</sequence>